<dbReference type="InterPro" id="IPR039425">
    <property type="entry name" value="RNA_pol_sigma-70-like"/>
</dbReference>
<dbReference type="InterPro" id="IPR007627">
    <property type="entry name" value="RNA_pol_sigma70_r2"/>
</dbReference>
<dbReference type="SUPFAM" id="SSF88946">
    <property type="entry name" value="Sigma2 domain of RNA polymerase sigma factors"/>
    <property type="match status" value="1"/>
</dbReference>
<comment type="similarity">
    <text evidence="1">Belongs to the sigma-70 factor family. ECF subfamily.</text>
</comment>
<evidence type="ECO:0000256" key="2">
    <source>
        <dbReference type="ARBA" id="ARBA00023015"/>
    </source>
</evidence>
<organism evidence="6 7">
    <name type="scientific">Portibacter lacus</name>
    <dbReference type="NCBI Taxonomy" id="1099794"/>
    <lineage>
        <taxon>Bacteria</taxon>
        <taxon>Pseudomonadati</taxon>
        <taxon>Bacteroidota</taxon>
        <taxon>Saprospiria</taxon>
        <taxon>Saprospirales</taxon>
        <taxon>Haliscomenobacteraceae</taxon>
        <taxon>Portibacter</taxon>
    </lineage>
</organism>
<evidence type="ECO:0000256" key="3">
    <source>
        <dbReference type="ARBA" id="ARBA00023082"/>
    </source>
</evidence>
<reference evidence="6" key="2">
    <citation type="submission" date="2023-01" db="EMBL/GenBank/DDBJ databases">
        <title>Draft genome sequence of Portibacter lacus strain NBRC 108769.</title>
        <authorList>
            <person name="Sun Q."/>
            <person name="Mori K."/>
        </authorList>
    </citation>
    <scope>NUCLEOTIDE SEQUENCE</scope>
    <source>
        <strain evidence="6">NBRC 108769</strain>
    </source>
</reference>
<dbReference type="GO" id="GO:0016987">
    <property type="term" value="F:sigma factor activity"/>
    <property type="evidence" value="ECO:0007669"/>
    <property type="project" value="UniProtKB-KW"/>
</dbReference>
<dbReference type="InterPro" id="IPR000792">
    <property type="entry name" value="Tscrpt_reg_LuxR_C"/>
</dbReference>
<keyword evidence="7" id="KW-1185">Reference proteome</keyword>
<evidence type="ECO:0000256" key="4">
    <source>
        <dbReference type="ARBA" id="ARBA00023163"/>
    </source>
</evidence>
<dbReference type="PANTHER" id="PTHR43133:SF46">
    <property type="entry name" value="RNA POLYMERASE SIGMA-70 FACTOR ECF SUBFAMILY"/>
    <property type="match status" value="1"/>
</dbReference>
<sequence length="158" mass="18768">MAQRKLYEAYKVYLFGVAMRYAKNKLEAEDILQEGFLKILKDIKSWTQAGPLEAWMRKIIVNTALMHIRKYRKLVFLDLEEQQFDIPDVTFEENERAEVIIKMIQSLPDPYQTIFNLKALDGYSYAEISEKLNIKEATLRSHYLRARNKLQDVLQKEF</sequence>
<dbReference type="Pfam" id="PF04542">
    <property type="entry name" value="Sigma70_r2"/>
    <property type="match status" value="1"/>
</dbReference>
<keyword evidence="3" id="KW-0731">Sigma factor</keyword>
<dbReference type="CDD" id="cd06171">
    <property type="entry name" value="Sigma70_r4"/>
    <property type="match status" value="1"/>
</dbReference>
<keyword evidence="2" id="KW-0805">Transcription regulation</keyword>
<comment type="caution">
    <text evidence="6">The sequence shown here is derived from an EMBL/GenBank/DDBJ whole genome shotgun (WGS) entry which is preliminary data.</text>
</comment>
<dbReference type="GO" id="GO:0003677">
    <property type="term" value="F:DNA binding"/>
    <property type="evidence" value="ECO:0007669"/>
    <property type="project" value="InterPro"/>
</dbReference>
<dbReference type="InterPro" id="IPR036388">
    <property type="entry name" value="WH-like_DNA-bd_sf"/>
</dbReference>
<evidence type="ECO:0000313" key="6">
    <source>
        <dbReference type="EMBL" id="GLR19278.1"/>
    </source>
</evidence>
<name>A0AA37SWS2_9BACT</name>
<evidence type="ECO:0000256" key="1">
    <source>
        <dbReference type="ARBA" id="ARBA00010641"/>
    </source>
</evidence>
<accession>A0AA37SWS2</accession>
<dbReference type="GO" id="GO:0006352">
    <property type="term" value="P:DNA-templated transcription initiation"/>
    <property type="evidence" value="ECO:0007669"/>
    <property type="project" value="InterPro"/>
</dbReference>
<dbReference type="PANTHER" id="PTHR43133">
    <property type="entry name" value="RNA POLYMERASE ECF-TYPE SIGMA FACTO"/>
    <property type="match status" value="1"/>
</dbReference>
<dbReference type="Pfam" id="PF08281">
    <property type="entry name" value="Sigma70_r4_2"/>
    <property type="match status" value="1"/>
</dbReference>
<evidence type="ECO:0000313" key="7">
    <source>
        <dbReference type="Proteomes" id="UP001156666"/>
    </source>
</evidence>
<feature type="domain" description="HTH luxR-type" evidence="5">
    <location>
        <begin position="122"/>
        <end position="149"/>
    </location>
</feature>
<dbReference type="InterPro" id="IPR013249">
    <property type="entry name" value="RNA_pol_sigma70_r4_t2"/>
</dbReference>
<dbReference type="Proteomes" id="UP001156666">
    <property type="component" value="Unassembled WGS sequence"/>
</dbReference>
<dbReference type="RefSeq" id="WP_235292019.1">
    <property type="nucleotide sequence ID" value="NZ_BSOH01000027.1"/>
</dbReference>
<proteinExistence type="inferred from homology"/>
<dbReference type="NCBIfam" id="TIGR02937">
    <property type="entry name" value="sigma70-ECF"/>
    <property type="match status" value="1"/>
</dbReference>
<dbReference type="Gene3D" id="1.10.1740.10">
    <property type="match status" value="1"/>
</dbReference>
<dbReference type="PROSITE" id="PS00622">
    <property type="entry name" value="HTH_LUXR_1"/>
    <property type="match status" value="1"/>
</dbReference>
<dbReference type="AlphaFoldDB" id="A0AA37SWS2"/>
<keyword evidence="4" id="KW-0804">Transcription</keyword>
<protein>
    <recommendedName>
        <fullName evidence="5">HTH luxR-type domain-containing protein</fullName>
    </recommendedName>
</protein>
<reference evidence="6" key="1">
    <citation type="journal article" date="2014" name="Int. J. Syst. Evol. Microbiol.">
        <title>Complete genome sequence of Corynebacterium casei LMG S-19264T (=DSM 44701T), isolated from a smear-ripened cheese.</title>
        <authorList>
            <consortium name="US DOE Joint Genome Institute (JGI-PGF)"/>
            <person name="Walter F."/>
            <person name="Albersmeier A."/>
            <person name="Kalinowski J."/>
            <person name="Ruckert C."/>
        </authorList>
    </citation>
    <scope>NUCLEOTIDE SEQUENCE</scope>
    <source>
        <strain evidence="6">NBRC 108769</strain>
    </source>
</reference>
<dbReference type="InterPro" id="IPR013325">
    <property type="entry name" value="RNA_pol_sigma_r2"/>
</dbReference>
<dbReference type="InterPro" id="IPR013324">
    <property type="entry name" value="RNA_pol_sigma_r3/r4-like"/>
</dbReference>
<dbReference type="EMBL" id="BSOH01000027">
    <property type="protein sequence ID" value="GLR19278.1"/>
    <property type="molecule type" value="Genomic_DNA"/>
</dbReference>
<evidence type="ECO:0000259" key="5">
    <source>
        <dbReference type="PROSITE" id="PS00622"/>
    </source>
</evidence>
<dbReference type="InterPro" id="IPR014284">
    <property type="entry name" value="RNA_pol_sigma-70_dom"/>
</dbReference>
<dbReference type="Gene3D" id="1.10.10.10">
    <property type="entry name" value="Winged helix-like DNA-binding domain superfamily/Winged helix DNA-binding domain"/>
    <property type="match status" value="1"/>
</dbReference>
<gene>
    <name evidence="6" type="ORF">GCM10007940_38940</name>
</gene>
<dbReference type="SUPFAM" id="SSF88659">
    <property type="entry name" value="Sigma3 and sigma4 domains of RNA polymerase sigma factors"/>
    <property type="match status" value="1"/>
</dbReference>